<proteinExistence type="predicted"/>
<dbReference type="OrthoDB" id="2672960at2759"/>
<evidence type="ECO:0000313" key="2">
    <source>
        <dbReference type="EMBL" id="KAG1790901.1"/>
    </source>
</evidence>
<keyword evidence="3" id="KW-1185">Reference proteome</keyword>
<dbReference type="RefSeq" id="XP_041157829.1">
    <property type="nucleotide sequence ID" value="XM_041309662.1"/>
</dbReference>
<evidence type="ECO:0000313" key="3">
    <source>
        <dbReference type="Proteomes" id="UP000719766"/>
    </source>
</evidence>
<keyword evidence="1" id="KW-0175">Coiled coil</keyword>
<evidence type="ECO:0000256" key="1">
    <source>
        <dbReference type="SAM" id="Coils"/>
    </source>
</evidence>
<sequence>MDRLHSDPSFLICPDFMIERYRISRTSMVTANVTEAQAADTLRNIWTTTNEALCVQWVEQVAEDARLAEEEKRVAKEEAERLQVAHQLEEDMLKADEKKKNRIKHLEIPMRPRPFTNDEEALVSEFALRKLDKGHYVELYYWTNDGLDDAVTNYRTRDDDSMVPTTGEDGSTVWISSAASKPSAGVIADCDLTPADFAQAIPRIVNALEERDWAPQRVVMLTRFWGAIMLHRYWNSRDLLAQRTILLFQEEQRRAWHHAIPSAKGAWNISIIDEQALSRTFDRMYRASLFRPDVTNPDTQVRKSMIW</sequence>
<dbReference type="GeneID" id="64603426"/>
<gene>
    <name evidence="2" type="ORF">HD556DRAFT_1537512</name>
</gene>
<feature type="coiled-coil region" evidence="1">
    <location>
        <begin position="58"/>
        <end position="87"/>
    </location>
</feature>
<name>A0A9P7AJT9_9AGAM</name>
<reference evidence="2" key="1">
    <citation type="journal article" date="2020" name="New Phytol.">
        <title>Comparative genomics reveals dynamic genome evolution in host specialist ectomycorrhizal fungi.</title>
        <authorList>
            <person name="Lofgren L.A."/>
            <person name="Nguyen N.H."/>
            <person name="Vilgalys R."/>
            <person name="Ruytinx J."/>
            <person name="Liao H.L."/>
            <person name="Branco S."/>
            <person name="Kuo A."/>
            <person name="LaButti K."/>
            <person name="Lipzen A."/>
            <person name="Andreopoulos W."/>
            <person name="Pangilinan J."/>
            <person name="Riley R."/>
            <person name="Hundley H."/>
            <person name="Na H."/>
            <person name="Barry K."/>
            <person name="Grigoriev I.V."/>
            <person name="Stajich J.E."/>
            <person name="Kennedy P.G."/>
        </authorList>
    </citation>
    <scope>NUCLEOTIDE SEQUENCE</scope>
    <source>
        <strain evidence="2">S12</strain>
    </source>
</reference>
<dbReference type="EMBL" id="JABBWE010000046">
    <property type="protein sequence ID" value="KAG1790901.1"/>
    <property type="molecule type" value="Genomic_DNA"/>
</dbReference>
<protein>
    <submittedName>
        <fullName evidence="2">Uncharacterized protein</fullName>
    </submittedName>
</protein>
<dbReference type="Proteomes" id="UP000719766">
    <property type="component" value="Unassembled WGS sequence"/>
</dbReference>
<organism evidence="2 3">
    <name type="scientific">Suillus plorans</name>
    <dbReference type="NCBI Taxonomy" id="116603"/>
    <lineage>
        <taxon>Eukaryota</taxon>
        <taxon>Fungi</taxon>
        <taxon>Dikarya</taxon>
        <taxon>Basidiomycota</taxon>
        <taxon>Agaricomycotina</taxon>
        <taxon>Agaricomycetes</taxon>
        <taxon>Agaricomycetidae</taxon>
        <taxon>Boletales</taxon>
        <taxon>Suillineae</taxon>
        <taxon>Suillaceae</taxon>
        <taxon>Suillus</taxon>
    </lineage>
</organism>
<accession>A0A9P7AJT9</accession>
<dbReference type="AlphaFoldDB" id="A0A9P7AJT9"/>
<comment type="caution">
    <text evidence="2">The sequence shown here is derived from an EMBL/GenBank/DDBJ whole genome shotgun (WGS) entry which is preliminary data.</text>
</comment>